<dbReference type="EMBL" id="SPSG01001295">
    <property type="protein sequence ID" value="TFV07400.1"/>
    <property type="molecule type" value="Genomic_DNA"/>
</dbReference>
<evidence type="ECO:0000259" key="5">
    <source>
        <dbReference type="Pfam" id="PF06958"/>
    </source>
</evidence>
<dbReference type="GO" id="GO:0031640">
    <property type="term" value="P:killing of cells of another organism"/>
    <property type="evidence" value="ECO:0007669"/>
    <property type="project" value="UniProtKB-KW"/>
</dbReference>
<keyword evidence="1" id="KW-0929">Antimicrobial</keyword>
<dbReference type="Pfam" id="PF06958">
    <property type="entry name" value="Pyocin_S"/>
    <property type="match status" value="1"/>
</dbReference>
<evidence type="ECO:0000256" key="3">
    <source>
        <dbReference type="ARBA" id="ARBA00023048"/>
    </source>
</evidence>
<feature type="domain" description="Pyosin/cloacin translocation" evidence="5">
    <location>
        <begin position="1"/>
        <end position="137"/>
    </location>
</feature>
<keyword evidence="3" id="KW-0078">Bacteriocin</keyword>
<proteinExistence type="predicted"/>
<evidence type="ECO:0000256" key="4">
    <source>
        <dbReference type="SAM" id="MobiDB-lite"/>
    </source>
</evidence>
<dbReference type="AlphaFoldDB" id="A0A9X8VIP6"/>
<sequence length="287" mass="31346">MTSVDLPVRGFITTDDDGRQSVNFVRTGVGGVSPSVPVFRPVRDELTGLDKITLPAMAGVPARTILINPVPTGPAAPAHTGNGSPGPKSPVHTGTGIRQADSIVVTTFPADVVQDLQDFILWQPDALETGVEAVYVMVSKPYGETNARGKYSGREYNTNKAGGPIQNLDWKGASIDRAGVDKVKLHTGRFAESDANKVMIGRLEKILKGELYPSDTDRRFYTHEIRELERYRNLGIRDGSVPDNQGEVWNNTHTATLEDYQLGNSEALLYTQEALDAAEQQELRMLK</sequence>
<accession>A0A9X8VIP6</accession>
<protein>
    <submittedName>
        <fullName evidence="6">Pyocin</fullName>
    </submittedName>
</protein>
<dbReference type="GO" id="GO:0042742">
    <property type="term" value="P:defense response to bacterium"/>
    <property type="evidence" value="ECO:0007669"/>
    <property type="project" value="UniProtKB-KW"/>
</dbReference>
<comment type="caution">
    <text evidence="6">The sequence shown here is derived from an EMBL/GenBank/DDBJ whole genome shotgun (WGS) entry which is preliminary data.</text>
</comment>
<organism evidence="6">
    <name type="scientific">Serratia marcescens</name>
    <dbReference type="NCBI Taxonomy" id="615"/>
    <lineage>
        <taxon>Bacteria</taxon>
        <taxon>Pseudomonadati</taxon>
        <taxon>Pseudomonadota</taxon>
        <taxon>Gammaproteobacteria</taxon>
        <taxon>Enterobacterales</taxon>
        <taxon>Yersiniaceae</taxon>
        <taxon>Serratia</taxon>
    </lineage>
</organism>
<dbReference type="InterPro" id="IPR036302">
    <property type="entry name" value="Pyosin/cloacin_T_dom_sf"/>
</dbReference>
<evidence type="ECO:0000313" key="6">
    <source>
        <dbReference type="EMBL" id="TFV07400.1"/>
    </source>
</evidence>
<reference evidence="6" key="1">
    <citation type="submission" date="2019-03" db="EMBL/GenBank/DDBJ databases">
        <title>Serratia marcescens strain N2 draft genome.</title>
        <authorList>
            <person name="Yassin A."/>
            <person name="El-Kenawy N."/>
            <person name="Youssef N.H."/>
        </authorList>
    </citation>
    <scope>NUCLEOTIDE SEQUENCE [LARGE SCALE GENOMIC DNA]</scope>
    <source>
        <strain evidence="6">N2</strain>
    </source>
</reference>
<evidence type="ECO:0000256" key="1">
    <source>
        <dbReference type="ARBA" id="ARBA00022529"/>
    </source>
</evidence>
<gene>
    <name evidence="6" type="ORF">E0L31_10335</name>
</gene>
<name>A0A9X8VIP6_SERMA</name>
<feature type="region of interest" description="Disordered" evidence="4">
    <location>
        <begin position="71"/>
        <end position="95"/>
    </location>
</feature>
<keyword evidence="2" id="KW-0044">Antibiotic</keyword>
<dbReference type="SUPFAM" id="SSF69369">
    <property type="entry name" value="Cloacin translocation domain"/>
    <property type="match status" value="1"/>
</dbReference>
<dbReference type="InterPro" id="IPR016128">
    <property type="entry name" value="Pyosin/cloacin_T_dom"/>
</dbReference>
<evidence type="ECO:0000256" key="2">
    <source>
        <dbReference type="ARBA" id="ARBA00023022"/>
    </source>
</evidence>